<feature type="compositionally biased region" description="Low complexity" evidence="1">
    <location>
        <begin position="644"/>
        <end position="689"/>
    </location>
</feature>
<dbReference type="GeneID" id="20713306"/>
<dbReference type="eggNOG" id="ENOG502SGU4">
    <property type="taxonomic scope" value="Eukaryota"/>
</dbReference>
<reference evidence="2 3" key="1">
    <citation type="journal article" date="2012" name="MBio">
        <title>Comparative genome analysis of three eukaryotic parasites with differing abilities to transform leukocytes reveals key mediators of Theileria-induced leukocyte transformation.</title>
        <authorList>
            <person name="Hayashida K."/>
            <person name="Hara Y."/>
            <person name="Abe T."/>
            <person name="Yamasaki C."/>
            <person name="Toyoda A."/>
            <person name="Kosuge T."/>
            <person name="Suzuki Y."/>
            <person name="Sato Y."/>
            <person name="Kawashima S."/>
            <person name="Katayama T."/>
            <person name="Wakaguri H."/>
            <person name="Inoue N."/>
            <person name="Homma K."/>
            <person name="Tada-Umezaki M."/>
            <person name="Yagi Y."/>
            <person name="Fujii Y."/>
            <person name="Habara T."/>
            <person name="Kanehisa M."/>
            <person name="Watanabe H."/>
            <person name="Ito K."/>
            <person name="Gojobori T."/>
            <person name="Sugawara H."/>
            <person name="Imanishi T."/>
            <person name="Weir W."/>
            <person name="Gardner M."/>
            <person name="Pain A."/>
            <person name="Shiels B."/>
            <person name="Hattori M."/>
            <person name="Nene V."/>
            <person name="Sugimoto C."/>
        </authorList>
    </citation>
    <scope>NUCLEOTIDE SEQUENCE [LARGE SCALE GENOMIC DNA]</scope>
    <source>
        <strain evidence="2 3">Shintoku</strain>
    </source>
</reference>
<evidence type="ECO:0000313" key="3">
    <source>
        <dbReference type="Proteomes" id="UP000003786"/>
    </source>
</evidence>
<feature type="compositionally biased region" description="Polar residues" evidence="1">
    <location>
        <begin position="690"/>
        <end position="706"/>
    </location>
</feature>
<feature type="compositionally biased region" description="Basic and acidic residues" evidence="1">
    <location>
        <begin position="768"/>
        <end position="781"/>
    </location>
</feature>
<dbReference type="Proteomes" id="UP000003786">
    <property type="component" value="Chromosome 1"/>
</dbReference>
<dbReference type="KEGG" id="tot:TOT_010000385"/>
<dbReference type="OrthoDB" id="361597at2759"/>
<gene>
    <name evidence="2" type="ORF">TOT_010000385</name>
</gene>
<dbReference type="EMBL" id="AP011946">
    <property type="protein sequence ID" value="BAM38918.1"/>
    <property type="molecule type" value="Genomic_DNA"/>
</dbReference>
<dbReference type="RefSeq" id="XP_009689219.1">
    <property type="nucleotide sequence ID" value="XM_009690924.1"/>
</dbReference>
<dbReference type="VEuPathDB" id="PiroplasmaDB:TOT_010000385"/>
<feature type="compositionally biased region" description="Basic and acidic residues" evidence="1">
    <location>
        <begin position="599"/>
        <end position="616"/>
    </location>
</feature>
<organism evidence="2 3">
    <name type="scientific">Theileria orientalis strain Shintoku</name>
    <dbReference type="NCBI Taxonomy" id="869250"/>
    <lineage>
        <taxon>Eukaryota</taxon>
        <taxon>Sar</taxon>
        <taxon>Alveolata</taxon>
        <taxon>Apicomplexa</taxon>
        <taxon>Aconoidasida</taxon>
        <taxon>Piroplasmida</taxon>
        <taxon>Theileriidae</taxon>
        <taxon>Theileria</taxon>
    </lineage>
</organism>
<feature type="compositionally biased region" description="Basic and acidic residues" evidence="1">
    <location>
        <begin position="254"/>
        <end position="268"/>
    </location>
</feature>
<dbReference type="OMA" id="HINMLES"/>
<keyword evidence="3" id="KW-1185">Reference proteome</keyword>
<proteinExistence type="predicted"/>
<accession>J4C7E9</accession>
<evidence type="ECO:0000313" key="2">
    <source>
        <dbReference type="EMBL" id="BAM38918.1"/>
    </source>
</evidence>
<feature type="region of interest" description="Disordered" evidence="1">
    <location>
        <begin position="728"/>
        <end position="781"/>
    </location>
</feature>
<evidence type="ECO:0000256" key="1">
    <source>
        <dbReference type="SAM" id="MobiDB-lite"/>
    </source>
</evidence>
<name>J4C7E9_THEOR</name>
<protein>
    <submittedName>
        <fullName evidence="2">Uncharacterized protein</fullName>
    </submittedName>
</protein>
<feature type="region of interest" description="Disordered" evidence="1">
    <location>
        <begin position="247"/>
        <end position="293"/>
    </location>
</feature>
<feature type="region of interest" description="Disordered" evidence="1">
    <location>
        <begin position="579"/>
        <end position="715"/>
    </location>
</feature>
<sequence>MNLLGIEGNKLSSEETMNVFTQILNKTNREKNEATTSSNMLKSKQYSSGLRQNRNRLTVIDTLSGMYKTGGEPHFPRFVCGSIDRSLVVSSETISIPFEKSDKRNVHVQFEKFDSGNCKTWPNTTKLPQNISEGTFVQVAPQKHSSCMAWKGGIVVSIAAGQLMIKVPGESKERMYIMRNFVPPNVPIVKLEKGHWRLMPRELDVTRDLYVGSCLSLLNLPDPEESVDVVVLNMFFSKENTPIAPVKLPSDETNFQHESTKRAPESKAGEGGTRHQSSNRNEQAPIEVDGGEEKVPEEIVEDKEASDIEAGIKKSYETDMRMCSCSGHTLRVFEGRCAGVPERILVHNLQDKKEHVLTVADLRGFKLNYDIHAHFDGPTGNAQFPNSVWVIPRDISFLGDTLATKDSNKAGYAWLFKPAHCLVMFPFNRTVDTLQDLFRLIPFLHPELNYLALCAGLWTLRNKQEAQGHEAPSYTRSQKAAIRDLTSNDVVSEVCADLVRCPFSLTRRLYGCLPVISLWITLDLYDPDSDKEPSIPNNIKVPKPTECENCTGLVLSKTGMVKILSNKYTQMLAKKLAKKAREQGASNPSMENLPQLEPDTSKKGPKEGRDQYKETSPEGEVTSKLSEEHKWSTDRGLNVGYDTSGGSTSFGGSRSFSAISGTSVSSNGTTETNSSSKTNVSSKTSSANSRISGGNSTSYTGINGTDHSAGAGSGTSAKTYTKAVTNTRDAVGTGSDSVERAMYSDTGNEGMERRKQADPVNDGAENAESDRQEELSEESTLRKEMEELSRSLNSNREDAVLTNLDQTESMDKTQETNLFSAIFSTDAEYDVAPVLMDLERAEEWVKRVQTLANSRWRVTKEFTASYTVDDEFSLLTMSPNTSANKPNSDFILQLAGVMNTIKKGKETPIDPNLVYKLYQLSEECSSTTEGALLTGWSSYIFNEQKSQVDLMISSNMHNPRPSICYSNTLRKEKEALHASMCPFNATCPRGLSCPGTTGLLSMCPHGGPALLGPSLQGYGGAYAGGKHGFAGAARAPAGHAFQKCPSSLSSNYSRLFNNNSILSDLSNYYKRKRDDDIKKLTAFNKMQKSNHASGALMPKLGLQADVHLLKMKHPEPENPFINDPFDFCKFTDKPQRRKFISSLQWDDDVEL</sequence>
<dbReference type="AlphaFoldDB" id="J4C7E9"/>